<accession>A0A232FJL2</accession>
<organism evidence="1 2">
    <name type="scientific">Trichomalopsis sarcophagae</name>
    <dbReference type="NCBI Taxonomy" id="543379"/>
    <lineage>
        <taxon>Eukaryota</taxon>
        <taxon>Metazoa</taxon>
        <taxon>Ecdysozoa</taxon>
        <taxon>Arthropoda</taxon>
        <taxon>Hexapoda</taxon>
        <taxon>Insecta</taxon>
        <taxon>Pterygota</taxon>
        <taxon>Neoptera</taxon>
        <taxon>Endopterygota</taxon>
        <taxon>Hymenoptera</taxon>
        <taxon>Apocrita</taxon>
        <taxon>Proctotrupomorpha</taxon>
        <taxon>Chalcidoidea</taxon>
        <taxon>Pteromalidae</taxon>
        <taxon>Pteromalinae</taxon>
        <taxon>Trichomalopsis</taxon>
    </lineage>
</organism>
<keyword evidence="2" id="KW-1185">Reference proteome</keyword>
<comment type="caution">
    <text evidence="1">The sequence shown here is derived from an EMBL/GenBank/DDBJ whole genome shotgun (WGS) entry which is preliminary data.</text>
</comment>
<dbReference type="EMBL" id="NNAY01000112">
    <property type="protein sequence ID" value="OXU30862.1"/>
    <property type="molecule type" value="Genomic_DNA"/>
</dbReference>
<name>A0A232FJL2_9HYME</name>
<dbReference type="Proteomes" id="UP000215335">
    <property type="component" value="Unassembled WGS sequence"/>
</dbReference>
<reference evidence="1 2" key="1">
    <citation type="journal article" date="2017" name="Curr. Biol.">
        <title>The Evolution of Venom by Co-option of Single-Copy Genes.</title>
        <authorList>
            <person name="Martinson E.O."/>
            <person name="Mrinalini"/>
            <person name="Kelkar Y.D."/>
            <person name="Chang C.H."/>
            <person name="Werren J.H."/>
        </authorList>
    </citation>
    <scope>NUCLEOTIDE SEQUENCE [LARGE SCALE GENOMIC DNA]</scope>
    <source>
        <strain evidence="1 2">Alberta</strain>
        <tissue evidence="1">Whole body</tissue>
    </source>
</reference>
<proteinExistence type="predicted"/>
<dbReference type="AlphaFoldDB" id="A0A232FJL2"/>
<gene>
    <name evidence="1" type="ORF">TSAR_001332</name>
</gene>
<sequence length="65" mass="7645">MNDEEEICFKSAVRQVLTEAANDYTKENKFTPQILLKLRCVFGDTFESALELYEKKKYSSFRKAK</sequence>
<protein>
    <submittedName>
        <fullName evidence="1">Uncharacterized protein</fullName>
    </submittedName>
</protein>
<evidence type="ECO:0000313" key="2">
    <source>
        <dbReference type="Proteomes" id="UP000215335"/>
    </source>
</evidence>
<evidence type="ECO:0000313" key="1">
    <source>
        <dbReference type="EMBL" id="OXU30862.1"/>
    </source>
</evidence>